<feature type="domain" description="CheW-like" evidence="1">
    <location>
        <begin position="36"/>
        <end position="178"/>
    </location>
</feature>
<dbReference type="Pfam" id="PF01584">
    <property type="entry name" value="CheW"/>
    <property type="match status" value="1"/>
</dbReference>
<dbReference type="Gene3D" id="2.40.50.180">
    <property type="entry name" value="CheA-289, Domain 4"/>
    <property type="match status" value="1"/>
</dbReference>
<sequence length="183" mass="20205">MSGDLRELRGDPFGLLAELDRRLRAIRQEGASGEAEWEGLGVRVGSLWCALPRADVREVVTPPPLTRVPGARPWLIGLANVRGKLLPVFDLAVLAGLPAEEDTRRARVLVFNSDQLPAGFLVGEVVGHRQFAVEDQAPHRLQILSGSDFSNWLLGAFERDAKVWQVLSLHRLVASEQFVRTAE</sequence>
<comment type="caution">
    <text evidence="2">The sequence shown here is derived from an EMBL/GenBank/DDBJ whole genome shotgun (WGS) entry which is preliminary data.</text>
</comment>
<dbReference type="RefSeq" id="WP_311365413.1">
    <property type="nucleotide sequence ID" value="NZ_JAVRIC010000016.1"/>
</dbReference>
<evidence type="ECO:0000259" key="1">
    <source>
        <dbReference type="PROSITE" id="PS50851"/>
    </source>
</evidence>
<evidence type="ECO:0000313" key="2">
    <source>
        <dbReference type="EMBL" id="MDT0498023.1"/>
    </source>
</evidence>
<reference evidence="2 3" key="1">
    <citation type="submission" date="2023-09" db="EMBL/GenBank/DDBJ databases">
        <authorList>
            <person name="Rey-Velasco X."/>
        </authorList>
    </citation>
    <scope>NUCLEOTIDE SEQUENCE [LARGE SCALE GENOMIC DNA]</scope>
    <source>
        <strain evidence="2 3">W345</strain>
    </source>
</reference>
<dbReference type="SMART" id="SM00260">
    <property type="entry name" value="CheW"/>
    <property type="match status" value="1"/>
</dbReference>
<dbReference type="SUPFAM" id="SSF50341">
    <property type="entry name" value="CheW-like"/>
    <property type="match status" value="1"/>
</dbReference>
<organism evidence="2 3">
    <name type="scientific">Banduia mediterranea</name>
    <dbReference type="NCBI Taxonomy" id="3075609"/>
    <lineage>
        <taxon>Bacteria</taxon>
        <taxon>Pseudomonadati</taxon>
        <taxon>Pseudomonadota</taxon>
        <taxon>Gammaproteobacteria</taxon>
        <taxon>Nevskiales</taxon>
        <taxon>Algiphilaceae</taxon>
        <taxon>Banduia</taxon>
    </lineage>
</organism>
<evidence type="ECO:0000313" key="3">
    <source>
        <dbReference type="Proteomes" id="UP001254608"/>
    </source>
</evidence>
<dbReference type="PANTHER" id="PTHR22617">
    <property type="entry name" value="CHEMOTAXIS SENSOR HISTIDINE KINASE-RELATED"/>
    <property type="match status" value="1"/>
</dbReference>
<dbReference type="InterPro" id="IPR036061">
    <property type="entry name" value="CheW-like_dom_sf"/>
</dbReference>
<name>A0ABU2WJG6_9GAMM</name>
<keyword evidence="3" id="KW-1185">Reference proteome</keyword>
<dbReference type="EMBL" id="JAVRIC010000016">
    <property type="protein sequence ID" value="MDT0498023.1"/>
    <property type="molecule type" value="Genomic_DNA"/>
</dbReference>
<dbReference type="PROSITE" id="PS50851">
    <property type="entry name" value="CHEW"/>
    <property type="match status" value="1"/>
</dbReference>
<proteinExistence type="predicted"/>
<dbReference type="PANTHER" id="PTHR22617:SF43">
    <property type="entry name" value="PROTEIN PILI"/>
    <property type="match status" value="1"/>
</dbReference>
<protein>
    <submittedName>
        <fullName evidence="2">Chemotaxis protein CheW</fullName>
    </submittedName>
</protein>
<dbReference type="Proteomes" id="UP001254608">
    <property type="component" value="Unassembled WGS sequence"/>
</dbReference>
<accession>A0ABU2WJG6</accession>
<dbReference type="InterPro" id="IPR002545">
    <property type="entry name" value="CheW-lke_dom"/>
</dbReference>
<dbReference type="InterPro" id="IPR039315">
    <property type="entry name" value="CheW"/>
</dbReference>
<gene>
    <name evidence="2" type="ORF">RM530_11705</name>
</gene>